<accession>A0A8K0EJ82</accession>
<dbReference type="Pfam" id="PF13676">
    <property type="entry name" value="TIR_2"/>
    <property type="match status" value="1"/>
</dbReference>
<dbReference type="PANTHER" id="PTHR46270">
    <property type="entry name" value="ARMADILLO-TYPE FOLD-RELATED"/>
    <property type="match status" value="1"/>
</dbReference>
<gene>
    <name evidence="2" type="primary">Hypp1172</name>
    <name evidence="2" type="ORF">BLAG_LOCUS13204</name>
</gene>
<dbReference type="EMBL" id="OV696687">
    <property type="protein sequence ID" value="CAH1253415.1"/>
    <property type="molecule type" value="Genomic_DNA"/>
</dbReference>
<dbReference type="InterPro" id="IPR035897">
    <property type="entry name" value="Toll_tir_struct_dom_sf"/>
</dbReference>
<dbReference type="GO" id="GO:0007165">
    <property type="term" value="P:signal transduction"/>
    <property type="evidence" value="ECO:0007669"/>
    <property type="project" value="InterPro"/>
</dbReference>
<dbReference type="PANTHER" id="PTHR46270:SF2">
    <property type="entry name" value="TIR DOMAIN-CONTAINING PROTEIN"/>
    <property type="match status" value="1"/>
</dbReference>
<dbReference type="SUPFAM" id="SSF52200">
    <property type="entry name" value="Toll/Interleukin receptor TIR domain"/>
    <property type="match status" value="1"/>
</dbReference>
<evidence type="ECO:0000259" key="1">
    <source>
        <dbReference type="Pfam" id="PF13676"/>
    </source>
</evidence>
<dbReference type="InterPro" id="IPR011989">
    <property type="entry name" value="ARM-like"/>
</dbReference>
<dbReference type="OrthoDB" id="9978456at2759"/>
<reference evidence="2" key="1">
    <citation type="submission" date="2022-01" db="EMBL/GenBank/DDBJ databases">
        <authorList>
            <person name="Braso-Vives M."/>
        </authorList>
    </citation>
    <scope>NUCLEOTIDE SEQUENCE</scope>
</reference>
<dbReference type="Gene3D" id="1.25.10.10">
    <property type="entry name" value="Leucine-rich Repeat Variant"/>
    <property type="match status" value="1"/>
</dbReference>
<proteinExistence type="predicted"/>
<organism evidence="2 3">
    <name type="scientific">Branchiostoma lanceolatum</name>
    <name type="common">Common lancelet</name>
    <name type="synonym">Amphioxus lanceolatum</name>
    <dbReference type="NCBI Taxonomy" id="7740"/>
    <lineage>
        <taxon>Eukaryota</taxon>
        <taxon>Metazoa</taxon>
        <taxon>Chordata</taxon>
        <taxon>Cephalochordata</taxon>
        <taxon>Leptocardii</taxon>
        <taxon>Amphioxiformes</taxon>
        <taxon>Branchiostomatidae</taxon>
        <taxon>Branchiostoma</taxon>
    </lineage>
</organism>
<dbReference type="Proteomes" id="UP000838412">
    <property type="component" value="Chromosome 2"/>
</dbReference>
<feature type="domain" description="TIR" evidence="1">
    <location>
        <begin position="373"/>
        <end position="486"/>
    </location>
</feature>
<sequence>MALRKEESSKDLGKVASGMIEAIATIKGRAMSESAIPDNAALLKEVKIPYCKFVKRQRRYLSDRLALEDVGAPQLFVNEIEWLLTRKVKSTKPEEEDHLRKIYHCCDVLSSTSQTFAEGLAKAGIVPVLVGELDKYLSSNQFDRWKTPDGTIPDILAILYNLSKYASNRGFFRASKAVESLKIFVLAPLHPEAHVVLAMANVMSIEDFNKDKNLCQRIITLITRLSKQIDPDRIEGATDLAAGIARIAVYDSEQNLLAGGNLLTFLIKLMMLEVPRYEDETLSAIWAISQLAFHPGNREKILQFKHEYTAYDPTRSYMSQRKSQEFIPLLKELKESKNPAMIAAAATRALWELHDAEARRPTFMSNTTIEKHVMLSYHWEESVIANQMKNTLQTNGYKVHMEAFERDVSTYKLEAMAEAVDNAAAVLVCMSQKDEESADCRRVCEYAKASGIDIIPVVVEDQYKPDAWLGKLCETNPHFNLSSGGNFENDMAWIMSKLGEKRKDEARLKFKKEIQTWKQKNNIEGNLEKLEREDLIFLHKAKEEAPSEFYKWIGDELGQTTISRKRKFCNALENLESFQARGQTTIARKRKFCDDLEDLESASGQ</sequence>
<dbReference type="InterPro" id="IPR016024">
    <property type="entry name" value="ARM-type_fold"/>
</dbReference>
<dbReference type="SUPFAM" id="SSF48371">
    <property type="entry name" value="ARM repeat"/>
    <property type="match status" value="1"/>
</dbReference>
<dbReference type="Gene3D" id="3.40.50.10140">
    <property type="entry name" value="Toll/interleukin-1 receptor homology (TIR) domain"/>
    <property type="match status" value="1"/>
</dbReference>
<dbReference type="InterPro" id="IPR000157">
    <property type="entry name" value="TIR_dom"/>
</dbReference>
<keyword evidence="3" id="KW-1185">Reference proteome</keyword>
<evidence type="ECO:0000313" key="3">
    <source>
        <dbReference type="Proteomes" id="UP000838412"/>
    </source>
</evidence>
<dbReference type="AlphaFoldDB" id="A0A8K0EJ82"/>
<evidence type="ECO:0000313" key="2">
    <source>
        <dbReference type="EMBL" id="CAH1253415.1"/>
    </source>
</evidence>
<name>A0A8K0EJ82_BRALA</name>
<protein>
    <submittedName>
        <fullName evidence="2">Hypp1172 protein</fullName>
    </submittedName>
</protein>